<comment type="caution">
    <text evidence="2">The sequence shown here is derived from an EMBL/GenBank/DDBJ whole genome shotgun (WGS) entry which is preliminary data.</text>
</comment>
<dbReference type="CDD" id="cd00143">
    <property type="entry name" value="PP2Cc"/>
    <property type="match status" value="1"/>
</dbReference>
<organism evidence="2 3">
    <name type="scientific">Novipirellula galeiformis</name>
    <dbReference type="NCBI Taxonomy" id="2528004"/>
    <lineage>
        <taxon>Bacteria</taxon>
        <taxon>Pseudomonadati</taxon>
        <taxon>Planctomycetota</taxon>
        <taxon>Planctomycetia</taxon>
        <taxon>Pirellulales</taxon>
        <taxon>Pirellulaceae</taxon>
        <taxon>Novipirellula</taxon>
    </lineage>
</organism>
<dbReference type="Proteomes" id="UP000316304">
    <property type="component" value="Unassembled WGS sequence"/>
</dbReference>
<evidence type="ECO:0000313" key="2">
    <source>
        <dbReference type="EMBL" id="TWU22232.1"/>
    </source>
</evidence>
<proteinExistence type="predicted"/>
<gene>
    <name evidence="2" type="primary">stp</name>
    <name evidence="2" type="ORF">Pla52o_32880</name>
</gene>
<name>A0A5C6CDR4_9BACT</name>
<evidence type="ECO:0000259" key="1">
    <source>
        <dbReference type="PROSITE" id="PS51746"/>
    </source>
</evidence>
<dbReference type="SUPFAM" id="SSF81606">
    <property type="entry name" value="PP2C-like"/>
    <property type="match status" value="1"/>
</dbReference>
<sequence>MNGSNSDAFKDTKPKHEVGIVTHGLSDRGNVRDSNQDQFLIGTLRPCVHAASSSLGAEGSHPFFGEKQSDILIVADGMGGHAAGERASQLAVEYLVQRLAEQSWPSTAPDVADPSAHEEWLQGVLRDTHLQILQEAESHPERFGMGTTLTMAEIVWPRMSVLHAGDSRCYLIRDGVPIRLTTDHTLARRMVESGDLNHEDEPESRWSNVLWNVLGGRLEGELVAQVETVELHLGDVVVLCSDGLYRYVGDELLASIISEEGDSQSICRELVRVANAAGGEDNITVIVAQMLLDTGDETGRTAIQEETVVEETYGSIEVDDGTLAMLSEFDTTIDRSSST</sequence>
<dbReference type="EC" id="3.1.3.16" evidence="2"/>
<dbReference type="EMBL" id="SJPT01000005">
    <property type="protein sequence ID" value="TWU22232.1"/>
    <property type="molecule type" value="Genomic_DNA"/>
</dbReference>
<dbReference type="AlphaFoldDB" id="A0A5C6CDR4"/>
<dbReference type="GO" id="GO:0004722">
    <property type="term" value="F:protein serine/threonine phosphatase activity"/>
    <property type="evidence" value="ECO:0007669"/>
    <property type="project" value="UniProtKB-EC"/>
</dbReference>
<keyword evidence="3" id="KW-1185">Reference proteome</keyword>
<dbReference type="OrthoDB" id="9801841at2"/>
<dbReference type="InterPro" id="IPR001932">
    <property type="entry name" value="PPM-type_phosphatase-like_dom"/>
</dbReference>
<dbReference type="Pfam" id="PF13672">
    <property type="entry name" value="PP2C_2"/>
    <property type="match status" value="1"/>
</dbReference>
<dbReference type="SMART" id="SM00332">
    <property type="entry name" value="PP2Cc"/>
    <property type="match status" value="1"/>
</dbReference>
<keyword evidence="2" id="KW-0378">Hydrolase</keyword>
<dbReference type="InterPro" id="IPR015655">
    <property type="entry name" value="PP2C"/>
</dbReference>
<dbReference type="Gene3D" id="3.60.40.10">
    <property type="entry name" value="PPM-type phosphatase domain"/>
    <property type="match status" value="1"/>
</dbReference>
<protein>
    <submittedName>
        <fullName evidence="2">Serine/threonine phosphatase stp</fullName>
        <ecNumber evidence="2">3.1.3.16</ecNumber>
    </submittedName>
</protein>
<reference evidence="2 3" key="1">
    <citation type="submission" date="2019-02" db="EMBL/GenBank/DDBJ databases">
        <title>Deep-cultivation of Planctomycetes and their phenomic and genomic characterization uncovers novel biology.</title>
        <authorList>
            <person name="Wiegand S."/>
            <person name="Jogler M."/>
            <person name="Boedeker C."/>
            <person name="Pinto D."/>
            <person name="Vollmers J."/>
            <person name="Rivas-Marin E."/>
            <person name="Kohn T."/>
            <person name="Peeters S.H."/>
            <person name="Heuer A."/>
            <person name="Rast P."/>
            <person name="Oberbeckmann S."/>
            <person name="Bunk B."/>
            <person name="Jeske O."/>
            <person name="Meyerdierks A."/>
            <person name="Storesund J.E."/>
            <person name="Kallscheuer N."/>
            <person name="Luecker S."/>
            <person name="Lage O.M."/>
            <person name="Pohl T."/>
            <person name="Merkel B.J."/>
            <person name="Hornburger P."/>
            <person name="Mueller R.-W."/>
            <person name="Bruemmer F."/>
            <person name="Labrenz M."/>
            <person name="Spormann A.M."/>
            <person name="Op Den Camp H."/>
            <person name="Overmann J."/>
            <person name="Amann R."/>
            <person name="Jetten M.S.M."/>
            <person name="Mascher T."/>
            <person name="Medema M.H."/>
            <person name="Devos D.P."/>
            <person name="Kaster A.-K."/>
            <person name="Ovreas L."/>
            <person name="Rohde M."/>
            <person name="Galperin M.Y."/>
            <person name="Jogler C."/>
        </authorList>
    </citation>
    <scope>NUCLEOTIDE SEQUENCE [LARGE SCALE GENOMIC DNA]</scope>
    <source>
        <strain evidence="2 3">Pla52o</strain>
    </source>
</reference>
<dbReference type="PANTHER" id="PTHR13832">
    <property type="entry name" value="PROTEIN PHOSPHATASE 2C"/>
    <property type="match status" value="1"/>
</dbReference>
<dbReference type="PANTHER" id="PTHR13832:SF860">
    <property type="entry name" value="PROTEIN PHOSPHATASE PHPP"/>
    <property type="match status" value="1"/>
</dbReference>
<dbReference type="PROSITE" id="PS51746">
    <property type="entry name" value="PPM_2"/>
    <property type="match status" value="1"/>
</dbReference>
<dbReference type="SMART" id="SM00331">
    <property type="entry name" value="PP2C_SIG"/>
    <property type="match status" value="1"/>
</dbReference>
<evidence type="ECO:0000313" key="3">
    <source>
        <dbReference type="Proteomes" id="UP000316304"/>
    </source>
</evidence>
<dbReference type="RefSeq" id="WP_146595441.1">
    <property type="nucleotide sequence ID" value="NZ_SJPT01000005.1"/>
</dbReference>
<dbReference type="InterPro" id="IPR036457">
    <property type="entry name" value="PPM-type-like_dom_sf"/>
</dbReference>
<accession>A0A5C6CDR4</accession>
<feature type="domain" description="PPM-type phosphatase" evidence="1">
    <location>
        <begin position="21"/>
        <end position="290"/>
    </location>
</feature>